<dbReference type="GO" id="GO:0016787">
    <property type="term" value="F:hydrolase activity"/>
    <property type="evidence" value="ECO:0007669"/>
    <property type="project" value="UniProtKB-KW"/>
</dbReference>
<dbReference type="RefSeq" id="WP_088570941.1">
    <property type="nucleotide sequence ID" value="NZ_FYEK01000025.1"/>
</dbReference>
<dbReference type="FunCoup" id="A0A212QVA4">
    <property type="interactions" value="166"/>
</dbReference>
<dbReference type="SUPFAM" id="SSF53474">
    <property type="entry name" value="alpha/beta-Hydrolases"/>
    <property type="match status" value="1"/>
</dbReference>
<evidence type="ECO:0000256" key="1">
    <source>
        <dbReference type="ARBA" id="ARBA00022801"/>
    </source>
</evidence>
<dbReference type="AlphaFoldDB" id="A0A212QVA4"/>
<dbReference type="GO" id="GO:0016020">
    <property type="term" value="C:membrane"/>
    <property type="evidence" value="ECO:0007669"/>
    <property type="project" value="TreeGrafter"/>
</dbReference>
<protein>
    <submittedName>
        <fullName evidence="3">Pimeloyl-ACP methyl ester carboxylesterase</fullName>
    </submittedName>
</protein>
<proteinExistence type="predicted"/>
<dbReference type="PANTHER" id="PTHR43798">
    <property type="entry name" value="MONOACYLGLYCEROL LIPASE"/>
    <property type="match status" value="1"/>
</dbReference>
<evidence type="ECO:0000313" key="4">
    <source>
        <dbReference type="Proteomes" id="UP000197025"/>
    </source>
</evidence>
<dbReference type="Pfam" id="PF00561">
    <property type="entry name" value="Abhydrolase_1"/>
    <property type="match status" value="1"/>
</dbReference>
<keyword evidence="4" id="KW-1185">Reference proteome</keyword>
<dbReference type="PANTHER" id="PTHR43798:SF31">
    <property type="entry name" value="AB HYDROLASE SUPERFAMILY PROTEIN YCLE"/>
    <property type="match status" value="1"/>
</dbReference>
<organism evidence="3 4">
    <name type="scientific">Thermoflexus hugenholtzii JAD2</name>
    <dbReference type="NCBI Taxonomy" id="877466"/>
    <lineage>
        <taxon>Bacteria</taxon>
        <taxon>Bacillati</taxon>
        <taxon>Chloroflexota</taxon>
        <taxon>Thermoflexia</taxon>
        <taxon>Thermoflexales</taxon>
        <taxon>Thermoflexaceae</taxon>
        <taxon>Thermoflexus</taxon>
    </lineage>
</organism>
<sequence length="267" mass="30715">MPFIQLDTGIRMHYRDGGQGKPILFVPGYSATVDTWNYAVLDLHDRYRCICVDLRGHGDSDKPYSEYTYDEMCGDLQAFMKALDLWDVTFVGWSMGAGVGLKYVANFNTDRRVTRLVMVAPATPRFVRTDSEPYGMTPEEAQAALEGIRRGLPEVMAAFADNNFKRTDMQATKTWFLYSHWLRMPAYVGYKYFKTLITEDLRDLLPKVDIPVLICHSRDDKVCHWGWVEYMAARLKNCRVVWFENSGHALMVEEPDKFSQALAEFIG</sequence>
<dbReference type="OrthoDB" id="9773293at2"/>
<dbReference type="InterPro" id="IPR029058">
    <property type="entry name" value="AB_hydrolase_fold"/>
</dbReference>
<name>A0A212QVA4_9CHLR</name>
<dbReference type="Proteomes" id="UP000197025">
    <property type="component" value="Unassembled WGS sequence"/>
</dbReference>
<dbReference type="PRINTS" id="PR00412">
    <property type="entry name" value="EPOXHYDRLASE"/>
</dbReference>
<dbReference type="EMBL" id="FYEK01000025">
    <property type="protein sequence ID" value="SNB63633.1"/>
    <property type="molecule type" value="Genomic_DNA"/>
</dbReference>
<evidence type="ECO:0000313" key="3">
    <source>
        <dbReference type="EMBL" id="SNB63633.1"/>
    </source>
</evidence>
<gene>
    <name evidence="3" type="ORF">SAMN02746019_00006790</name>
</gene>
<dbReference type="InterPro" id="IPR000073">
    <property type="entry name" value="AB_hydrolase_1"/>
</dbReference>
<dbReference type="Gene3D" id="3.40.50.1820">
    <property type="entry name" value="alpha/beta hydrolase"/>
    <property type="match status" value="1"/>
</dbReference>
<dbReference type="InterPro" id="IPR000639">
    <property type="entry name" value="Epox_hydrolase-like"/>
</dbReference>
<keyword evidence="1" id="KW-0378">Hydrolase</keyword>
<reference evidence="4" key="1">
    <citation type="submission" date="2017-06" db="EMBL/GenBank/DDBJ databases">
        <authorList>
            <person name="Varghese N."/>
            <person name="Submissions S."/>
        </authorList>
    </citation>
    <scope>NUCLEOTIDE SEQUENCE [LARGE SCALE GENOMIC DNA]</scope>
    <source>
        <strain evidence="4">JAD2</strain>
    </source>
</reference>
<feature type="domain" description="AB hydrolase-1" evidence="2">
    <location>
        <begin position="21"/>
        <end position="255"/>
    </location>
</feature>
<dbReference type="PRINTS" id="PR00111">
    <property type="entry name" value="ABHYDROLASE"/>
</dbReference>
<dbReference type="InParanoid" id="A0A212QVA4"/>
<evidence type="ECO:0000259" key="2">
    <source>
        <dbReference type="Pfam" id="PF00561"/>
    </source>
</evidence>
<dbReference type="InterPro" id="IPR050266">
    <property type="entry name" value="AB_hydrolase_sf"/>
</dbReference>
<accession>A0A212QVA4</accession>